<evidence type="ECO:0000256" key="1">
    <source>
        <dbReference type="ARBA" id="ARBA00023125"/>
    </source>
</evidence>
<evidence type="ECO:0000313" key="4">
    <source>
        <dbReference type="Proteomes" id="UP000300142"/>
    </source>
</evidence>
<proteinExistence type="predicted"/>
<evidence type="ECO:0000259" key="2">
    <source>
        <dbReference type="Pfam" id="PF07282"/>
    </source>
</evidence>
<name>A0A479ZZR8_9CYAN</name>
<comment type="caution">
    <text evidence="3">The sequence shown here is derived from an EMBL/GenBank/DDBJ whole genome shotgun (WGS) entry which is preliminary data.</text>
</comment>
<dbReference type="RefSeq" id="WP_137667827.1">
    <property type="nucleotide sequence ID" value="NZ_BJCE01000094.1"/>
</dbReference>
<sequence>MKTIKIKVSLSTQQKEIFNQYIDQLEWFWNLALANQFHNHCIKWYEWAKKQQQLLDKTKENFDKLKPEQKQLVLDFYSHKYGEKQPKLTEKQKDLINKFEIFSRWLPFDLDGIIPVPLLLGNSGYEGLSCRIAIGGPRWVRDENINIPLKNKKGEIIHKKGSKLVPGKHPYQPIKPTPHSYKTFPGGKFAGRELVDVKKLDNLDGLNSIRSAENLPPLTVPTDYIGGTMKFFEVSWNAFLDPKLPERRKVKFKDKERKLTTLSNNQKPPNRINPEKNTVSISGIGEVKVIDRNWLQRLNLENISPRTYTLSKKPSGYYLNIVVAHPLQEEKSKLDKQLPKVKKEYGEESQEYQEILSKYNEVSEQIKSSYFDDVKDLSVGIDPGVNAVISTDHGALFMPNITRERISIHIEELQSKLNKIKDINDAQWKAAGNKGERPKTKNEIKLQAQISRLHEKGANSANCFNHKLSTRIARTYRYVCWEDTKIKNLLKQVEPQALPEGVGYAHNGASAKRGLNWIMRQRCLSDLEAKTKEKVEKKGGKFNEPSANYSSQLCHCCQQKGERVSQHEFICKNPECSLFEKVQQADVNAARNHKQHGGFEVGEVKYNLTKLQYQKPKRFKKKKLTK</sequence>
<dbReference type="AlphaFoldDB" id="A0A479ZZR8"/>
<accession>A0A479ZZR8</accession>
<gene>
    <name evidence="3" type="ORF">SR1949_28440</name>
</gene>
<dbReference type="Pfam" id="PF07282">
    <property type="entry name" value="Cas12f1-like_TNB"/>
    <property type="match status" value="1"/>
</dbReference>
<feature type="domain" description="Cas12f1-like TNB" evidence="2">
    <location>
        <begin position="527"/>
        <end position="592"/>
    </location>
</feature>
<keyword evidence="4" id="KW-1185">Reference proteome</keyword>
<reference evidence="4" key="1">
    <citation type="submission" date="2019-02" db="EMBL/GenBank/DDBJ databases">
        <title>Draft genome sequence of Sphaerospermopsis reniformis NIES-1949.</title>
        <authorList>
            <person name="Yamaguchi H."/>
            <person name="Suzuki S."/>
            <person name="Kawachi M."/>
        </authorList>
    </citation>
    <scope>NUCLEOTIDE SEQUENCE [LARGE SCALE GENOMIC DNA]</scope>
    <source>
        <strain evidence="4">NIES-1949</strain>
    </source>
</reference>
<keyword evidence="1" id="KW-0238">DNA-binding</keyword>
<dbReference type="GO" id="GO:0003677">
    <property type="term" value="F:DNA binding"/>
    <property type="evidence" value="ECO:0007669"/>
    <property type="project" value="UniProtKB-KW"/>
</dbReference>
<dbReference type="Proteomes" id="UP000300142">
    <property type="component" value="Unassembled WGS sequence"/>
</dbReference>
<dbReference type="InterPro" id="IPR010095">
    <property type="entry name" value="Cas12f1-like_TNB"/>
</dbReference>
<evidence type="ECO:0000313" key="3">
    <source>
        <dbReference type="EMBL" id="GCL37732.1"/>
    </source>
</evidence>
<organism evidence="3 4">
    <name type="scientific">Sphaerospermopsis reniformis</name>
    <dbReference type="NCBI Taxonomy" id="531300"/>
    <lineage>
        <taxon>Bacteria</taxon>
        <taxon>Bacillati</taxon>
        <taxon>Cyanobacteriota</taxon>
        <taxon>Cyanophyceae</taxon>
        <taxon>Nostocales</taxon>
        <taxon>Aphanizomenonaceae</taxon>
        <taxon>Sphaerospermopsis</taxon>
    </lineage>
</organism>
<dbReference type="EMBL" id="BJCE01000094">
    <property type="protein sequence ID" value="GCL37732.1"/>
    <property type="molecule type" value="Genomic_DNA"/>
</dbReference>
<protein>
    <submittedName>
        <fullName evidence="3">Transposase IS605 OrfB</fullName>
    </submittedName>
</protein>